<feature type="domain" description="2Fe-2S ferredoxin-type" evidence="1">
    <location>
        <begin position="4"/>
        <end position="75"/>
    </location>
</feature>
<reference evidence="2 3" key="1">
    <citation type="submission" date="2024-03" db="EMBL/GenBank/DDBJ databases">
        <title>Human intestinal bacterial collection.</title>
        <authorList>
            <person name="Pauvert C."/>
            <person name="Hitch T.C.A."/>
            <person name="Clavel T."/>
        </authorList>
    </citation>
    <scope>NUCLEOTIDE SEQUENCE [LARGE SCALE GENOMIC DNA]</scope>
    <source>
        <strain evidence="2 3">CLA-AA-H95</strain>
    </source>
</reference>
<organism evidence="2 3">
    <name type="scientific">Blautia intestinihominis</name>
    <dbReference type="NCBI Taxonomy" id="3133152"/>
    <lineage>
        <taxon>Bacteria</taxon>
        <taxon>Bacillati</taxon>
        <taxon>Bacillota</taxon>
        <taxon>Clostridia</taxon>
        <taxon>Lachnospirales</taxon>
        <taxon>Lachnospiraceae</taxon>
        <taxon>Blautia</taxon>
    </lineage>
</organism>
<name>A0ABV1AQQ9_9FIRM</name>
<dbReference type="PANTHER" id="PTHR42895:SF1">
    <property type="entry name" value="IRON-SULFUR CLUSTER PROTEIN"/>
    <property type="match status" value="1"/>
</dbReference>
<dbReference type="PANTHER" id="PTHR42895">
    <property type="entry name" value="IRON-SULFUR CLUSTER-BINDING PROTEIN-RELATED"/>
    <property type="match status" value="1"/>
</dbReference>
<gene>
    <name evidence="2" type="ORF">WMO75_19870</name>
</gene>
<dbReference type="InterPro" id="IPR052911">
    <property type="entry name" value="Corrinoid_activation_enz"/>
</dbReference>
<dbReference type="PROSITE" id="PS51085">
    <property type="entry name" value="2FE2S_FER_2"/>
    <property type="match status" value="1"/>
</dbReference>
<protein>
    <submittedName>
        <fullName evidence="2">ASKHA domain-containing protein</fullName>
    </submittedName>
</protein>
<dbReference type="Proteomes" id="UP001446032">
    <property type="component" value="Unassembled WGS sequence"/>
</dbReference>
<dbReference type="EMBL" id="JBBMEI010000227">
    <property type="protein sequence ID" value="MEQ2360518.1"/>
    <property type="molecule type" value="Genomic_DNA"/>
</dbReference>
<evidence type="ECO:0000313" key="2">
    <source>
        <dbReference type="EMBL" id="MEQ2360518.1"/>
    </source>
</evidence>
<dbReference type="Pfam" id="PF17651">
    <property type="entry name" value="Raco_middle"/>
    <property type="match status" value="1"/>
</dbReference>
<dbReference type="RefSeq" id="WP_331524968.1">
    <property type="nucleotide sequence ID" value="NZ_JBBMEI010000227.1"/>
</dbReference>
<comment type="caution">
    <text evidence="2">The sequence shown here is derived from an EMBL/GenBank/DDBJ whole genome shotgun (WGS) entry which is preliminary data.</text>
</comment>
<dbReference type="InterPro" id="IPR027980">
    <property type="entry name" value="RACo_C"/>
</dbReference>
<dbReference type="InterPro" id="IPR001041">
    <property type="entry name" value="2Fe-2S_ferredoxin-type"/>
</dbReference>
<dbReference type="Gene3D" id="3.10.20.30">
    <property type="match status" value="1"/>
</dbReference>
<dbReference type="InterPro" id="IPR036010">
    <property type="entry name" value="2Fe-2S_ferredoxin-like_sf"/>
</dbReference>
<dbReference type="CDD" id="cd00207">
    <property type="entry name" value="fer2"/>
    <property type="match status" value="1"/>
</dbReference>
<dbReference type="InterPro" id="IPR012675">
    <property type="entry name" value="Beta-grasp_dom_sf"/>
</dbReference>
<dbReference type="Gene3D" id="3.30.420.480">
    <property type="entry name" value="Domain of unknown function (DUF4445)"/>
    <property type="match status" value="1"/>
</dbReference>
<dbReference type="InterPro" id="IPR042259">
    <property type="entry name" value="Raco-like_middle_sf"/>
</dbReference>
<accession>A0ABV1AQQ9</accession>
<sequence length="486" mass="52233">MNTYQITVLPYDRILNADEGENLLHVLQQNSLAPDAPCGGNGKCGKCIVYINDRETLACQTVIRDNITVRIPAKSDMQILKHGTSVSVQPDGRDRYILAYDIGTTTVVCYLLDGISGEELAKESILNPQTAYGADVISRIEYVLKNHSSELQDCITHILASLAVKAAAKAGIPLSVITLACVVGNTAMHHLFLGIDPSPLTVPPYMPKVSNAMEIPAAPLLPIHPEGRIRILPNIAGFVGADTVACMVSVHFDQLDELTLIIDIGTNGEMVLGDRHRQIACSTAAGPAFEGARISCGMRGIPGAIDHVSVKNGEVCYHTIGNAEVRGLCGSGLLDLTAALLDTGFLSEAGLMQAPEYRISTSAVTLTQKDISEVQFAKSAIRSGIELLARRMQVSVGDIRKVYLAGAFGNYMNPVSACRIGMIPPVLLDRIETIGNAAGEGAKLCALNRREFAYSQFLAAKTEFLELASCPEFQDCYIDHLMFGEE</sequence>
<dbReference type="Pfam" id="PF14574">
    <property type="entry name" value="RACo_C_ter"/>
    <property type="match status" value="1"/>
</dbReference>
<proteinExistence type="predicted"/>
<dbReference type="Pfam" id="PF00111">
    <property type="entry name" value="Fer2"/>
    <property type="match status" value="1"/>
</dbReference>
<dbReference type="SUPFAM" id="SSF54292">
    <property type="entry name" value="2Fe-2S ferredoxin-like"/>
    <property type="match status" value="1"/>
</dbReference>
<dbReference type="InterPro" id="IPR041414">
    <property type="entry name" value="Raco-like_middle"/>
</dbReference>
<evidence type="ECO:0000313" key="3">
    <source>
        <dbReference type="Proteomes" id="UP001446032"/>
    </source>
</evidence>
<evidence type="ECO:0000259" key="1">
    <source>
        <dbReference type="PROSITE" id="PS51085"/>
    </source>
</evidence>
<keyword evidence="3" id="KW-1185">Reference proteome</keyword>